<evidence type="ECO:0000256" key="4">
    <source>
        <dbReference type="SAM" id="SignalP"/>
    </source>
</evidence>
<organism evidence="5 6">
    <name type="scientific">Paenibacillus spongiae</name>
    <dbReference type="NCBI Taxonomy" id="2909671"/>
    <lineage>
        <taxon>Bacteria</taxon>
        <taxon>Bacillati</taxon>
        <taxon>Bacillota</taxon>
        <taxon>Bacilli</taxon>
        <taxon>Bacillales</taxon>
        <taxon>Paenibacillaceae</taxon>
        <taxon>Paenibacillus</taxon>
    </lineage>
</organism>
<sequence>MKKRAILLLAMMLIVVAALAACSGNSGGNSGAGQGDNSGTGSGGDSGNTGKNAGGDSSGSNSAGEADDGGGAAKDKAFTIRAGAWFIDERGHQVAFKKAVEEGYKKLYPNATIQWDITLGSTYFDKLKAQFASDTAPDVTFYQTLDYAKAGNLMDLSGEPWVSRMNEAAKKDPTLSYEGKLFGAPGAGNIGGGIWFNKDLFDKLGIQPPKTVQEFLDACEKIKADGKTPIALGFKDLWTANMFLMNWLQSYTFPTDADYGMKLYDGTVAFDDAVIQKVYQHVDTMKGKGYFNKNALSIDWPQSAQLFASGEAAMIVQGPWMPSANAENIEKGGYDKFQIGFFPFMDEGGKSSLTFASGTGLGINAKTKLVQESKDLVALMLSPEVMAPWLEGEGGLPMFTDVNVKFADPVMDTVKQYLDGGLTLPYGLTAFMPTSSANAMVDVLTKVVSGVKFNPADLKSAQDAMAKDKAAVVLPQF</sequence>
<evidence type="ECO:0000256" key="1">
    <source>
        <dbReference type="ARBA" id="ARBA00008520"/>
    </source>
</evidence>
<feature type="region of interest" description="Disordered" evidence="3">
    <location>
        <begin position="27"/>
        <end position="70"/>
    </location>
</feature>
<dbReference type="RefSeq" id="WP_258386714.1">
    <property type="nucleotide sequence ID" value="NZ_CP091430.1"/>
</dbReference>
<dbReference type="SUPFAM" id="SSF53850">
    <property type="entry name" value="Periplasmic binding protein-like II"/>
    <property type="match status" value="1"/>
</dbReference>
<dbReference type="PANTHER" id="PTHR43649:SF29">
    <property type="entry name" value="OSMOPROTECTIVE COMPOUNDS-BINDING PROTEIN GGTB"/>
    <property type="match status" value="1"/>
</dbReference>
<feature type="compositionally biased region" description="Gly residues" evidence="3">
    <location>
        <begin position="27"/>
        <end position="57"/>
    </location>
</feature>
<dbReference type="Proteomes" id="UP001057877">
    <property type="component" value="Chromosome"/>
</dbReference>
<proteinExistence type="inferred from homology"/>
<dbReference type="Pfam" id="PF01547">
    <property type="entry name" value="SBP_bac_1"/>
    <property type="match status" value="1"/>
</dbReference>
<feature type="chain" id="PRO_5045936348" evidence="4">
    <location>
        <begin position="21"/>
        <end position="477"/>
    </location>
</feature>
<evidence type="ECO:0000313" key="5">
    <source>
        <dbReference type="EMBL" id="UVI30649.1"/>
    </source>
</evidence>
<name>A0ABY5SA83_9BACL</name>
<dbReference type="Gene3D" id="3.40.190.10">
    <property type="entry name" value="Periplasmic binding protein-like II"/>
    <property type="match status" value="2"/>
</dbReference>
<evidence type="ECO:0000256" key="3">
    <source>
        <dbReference type="SAM" id="MobiDB-lite"/>
    </source>
</evidence>
<comment type="similarity">
    <text evidence="1">Belongs to the bacterial solute-binding protein 1 family.</text>
</comment>
<dbReference type="InterPro" id="IPR050490">
    <property type="entry name" value="Bact_solute-bd_prot1"/>
</dbReference>
<keyword evidence="2" id="KW-0813">Transport</keyword>
<accession>A0ABY5SA83</accession>
<dbReference type="PROSITE" id="PS51257">
    <property type="entry name" value="PROKAR_LIPOPROTEIN"/>
    <property type="match status" value="1"/>
</dbReference>
<reference evidence="5" key="1">
    <citation type="submission" date="2022-01" db="EMBL/GenBank/DDBJ databases">
        <title>Paenibacillus spongiae sp. nov., isolated from marine sponge.</title>
        <authorList>
            <person name="Li Z."/>
            <person name="Zhang M."/>
        </authorList>
    </citation>
    <scope>NUCLEOTIDE SEQUENCE</scope>
    <source>
        <strain evidence="5">PHS-Z3</strain>
    </source>
</reference>
<feature type="signal peptide" evidence="4">
    <location>
        <begin position="1"/>
        <end position="20"/>
    </location>
</feature>
<dbReference type="EMBL" id="CP091430">
    <property type="protein sequence ID" value="UVI30649.1"/>
    <property type="molecule type" value="Genomic_DNA"/>
</dbReference>
<protein>
    <submittedName>
        <fullName evidence="5">Extracellular solute-binding protein</fullName>
    </submittedName>
</protein>
<evidence type="ECO:0000313" key="6">
    <source>
        <dbReference type="Proteomes" id="UP001057877"/>
    </source>
</evidence>
<dbReference type="PANTHER" id="PTHR43649">
    <property type="entry name" value="ARABINOSE-BINDING PROTEIN-RELATED"/>
    <property type="match status" value="1"/>
</dbReference>
<dbReference type="InterPro" id="IPR006059">
    <property type="entry name" value="SBP"/>
</dbReference>
<keyword evidence="6" id="KW-1185">Reference proteome</keyword>
<evidence type="ECO:0000256" key="2">
    <source>
        <dbReference type="ARBA" id="ARBA00022448"/>
    </source>
</evidence>
<gene>
    <name evidence="5" type="ORF">L1F29_01860</name>
</gene>
<keyword evidence="4" id="KW-0732">Signal</keyword>